<dbReference type="Proteomes" id="UP000216052">
    <property type="component" value="Chromosome"/>
</dbReference>
<reference evidence="1" key="1">
    <citation type="submission" date="2024-05" db="EMBL/GenBank/DDBJ databases">
        <title>Isolation and characterization of Sporomusa carbonis sp. nov., a carboxydotrophic hydrogenogen in the genus of Sporomusa isolated from a charcoal burning pile.</title>
        <authorList>
            <person name="Boeer T."/>
            <person name="Rosenbaum F."/>
            <person name="Eysell L."/>
            <person name="Mueller V."/>
            <person name="Daniel R."/>
            <person name="Poehlein A."/>
        </authorList>
    </citation>
    <scope>NUCLEOTIDE SEQUENCE [LARGE SCALE GENOMIC DNA]</scope>
    <source>
        <strain evidence="1">DSM 3132</strain>
    </source>
</reference>
<evidence type="ECO:0000313" key="2">
    <source>
        <dbReference type="Proteomes" id="UP000216052"/>
    </source>
</evidence>
<gene>
    <name evidence="1" type="ORF">SPACI_024090</name>
</gene>
<name>A0ABZ3J335_SPOA4</name>
<keyword evidence="2" id="KW-1185">Reference proteome</keyword>
<evidence type="ECO:0008006" key="3">
    <source>
        <dbReference type="Google" id="ProtNLM"/>
    </source>
</evidence>
<proteinExistence type="predicted"/>
<accession>A0ABZ3J335</accession>
<evidence type="ECO:0000313" key="1">
    <source>
        <dbReference type="EMBL" id="XFO72357.1"/>
    </source>
</evidence>
<sequence>MPQLSAFIGRRFGKNLWPSAVMLKDYFWEQPIRSVGVRCADLVTANGHVQIDLFNGDNLHAEMLERTIDTIRRRFGHDSVQRCAMLLDRPLTGFNPKDDHTIHPVSYFK</sequence>
<organism evidence="1 2">
    <name type="scientific">Sporomusa acidovorans (strain ATCC 49682 / DSM 3132 / Mol)</name>
    <dbReference type="NCBI Taxonomy" id="1123286"/>
    <lineage>
        <taxon>Bacteria</taxon>
        <taxon>Bacillati</taxon>
        <taxon>Bacillota</taxon>
        <taxon>Negativicutes</taxon>
        <taxon>Selenomonadales</taxon>
        <taxon>Sporomusaceae</taxon>
        <taxon>Sporomusa</taxon>
    </lineage>
</organism>
<dbReference type="EMBL" id="CP155571">
    <property type="protein sequence ID" value="XFO72357.1"/>
    <property type="molecule type" value="Genomic_DNA"/>
</dbReference>
<protein>
    <recommendedName>
        <fullName evidence="3">DNA polymerase IV</fullName>
    </recommendedName>
</protein>